<comment type="caution">
    <text evidence="1">The sequence shown here is derived from an EMBL/GenBank/DDBJ whole genome shotgun (WGS) entry which is preliminary data.</text>
</comment>
<organism evidence="1 2">
    <name type="scientific">Cardiocondyla obscurior</name>
    <dbReference type="NCBI Taxonomy" id="286306"/>
    <lineage>
        <taxon>Eukaryota</taxon>
        <taxon>Metazoa</taxon>
        <taxon>Ecdysozoa</taxon>
        <taxon>Arthropoda</taxon>
        <taxon>Hexapoda</taxon>
        <taxon>Insecta</taxon>
        <taxon>Pterygota</taxon>
        <taxon>Neoptera</taxon>
        <taxon>Endopterygota</taxon>
        <taxon>Hymenoptera</taxon>
        <taxon>Apocrita</taxon>
        <taxon>Aculeata</taxon>
        <taxon>Formicoidea</taxon>
        <taxon>Formicidae</taxon>
        <taxon>Myrmicinae</taxon>
        <taxon>Cardiocondyla</taxon>
    </lineage>
</organism>
<dbReference type="EMBL" id="JADYXP020000018">
    <property type="protein sequence ID" value="KAL0105587.1"/>
    <property type="molecule type" value="Genomic_DNA"/>
</dbReference>
<protein>
    <submittedName>
        <fullName evidence="1">Uncharacterized protein</fullName>
    </submittedName>
</protein>
<evidence type="ECO:0000313" key="1">
    <source>
        <dbReference type="EMBL" id="KAL0105587.1"/>
    </source>
</evidence>
<accession>A0AAW2ER31</accession>
<proteinExistence type="predicted"/>
<name>A0AAW2ER31_9HYME</name>
<sequence>MPSQRAKYRNSKKLLSELPQLLAGNCGERNRYIADFKIDQRGSPIFAITRWVIRRRCNKPRLSYELHAQLVKKKKKPEQRSARRDTTSLNRECYAKEIIFANPMTR</sequence>
<evidence type="ECO:0000313" key="2">
    <source>
        <dbReference type="Proteomes" id="UP001430953"/>
    </source>
</evidence>
<dbReference type="Proteomes" id="UP001430953">
    <property type="component" value="Unassembled WGS sequence"/>
</dbReference>
<keyword evidence="2" id="KW-1185">Reference proteome</keyword>
<reference evidence="1 2" key="1">
    <citation type="submission" date="2023-03" db="EMBL/GenBank/DDBJ databases">
        <title>High recombination rates correlate with genetic variation in Cardiocondyla obscurior ants.</title>
        <authorList>
            <person name="Errbii M."/>
        </authorList>
    </citation>
    <scope>NUCLEOTIDE SEQUENCE [LARGE SCALE GENOMIC DNA]</scope>
    <source>
        <strain evidence="1">Alpha-2009</strain>
        <tissue evidence="1">Whole body</tissue>
    </source>
</reference>
<gene>
    <name evidence="1" type="ORF">PUN28_015819</name>
</gene>
<dbReference type="AlphaFoldDB" id="A0AAW2ER31"/>